<dbReference type="AlphaFoldDB" id="A0AA35S7F1"/>
<dbReference type="Proteomes" id="UP001174909">
    <property type="component" value="Unassembled WGS sequence"/>
</dbReference>
<protein>
    <submittedName>
        <fullName evidence="1">Uncharacterized protein</fullName>
    </submittedName>
</protein>
<accession>A0AA35S7F1</accession>
<gene>
    <name evidence="1" type="ORF">GBAR_LOCUS13767</name>
</gene>
<name>A0AA35S7F1_GEOBA</name>
<comment type="caution">
    <text evidence="1">The sequence shown here is derived from an EMBL/GenBank/DDBJ whole genome shotgun (WGS) entry which is preliminary data.</text>
</comment>
<dbReference type="EMBL" id="CASHTH010002016">
    <property type="protein sequence ID" value="CAI8023597.1"/>
    <property type="molecule type" value="Genomic_DNA"/>
</dbReference>
<sequence>VCITRGVGLVPLTLRSQQFADFLSFTSLPRLYHGGDHRTVRRLAASLLPLVYEHPSLVLLVLSIVSYVLHILSGYPLQVGTDAIPRDESADGRQMLVFTEFLVGAGHSHACI</sequence>
<evidence type="ECO:0000313" key="2">
    <source>
        <dbReference type="Proteomes" id="UP001174909"/>
    </source>
</evidence>
<keyword evidence="2" id="KW-1185">Reference proteome</keyword>
<feature type="non-terminal residue" evidence="1">
    <location>
        <position position="112"/>
    </location>
</feature>
<organism evidence="1 2">
    <name type="scientific">Geodia barretti</name>
    <name type="common">Barrett's horny sponge</name>
    <dbReference type="NCBI Taxonomy" id="519541"/>
    <lineage>
        <taxon>Eukaryota</taxon>
        <taxon>Metazoa</taxon>
        <taxon>Porifera</taxon>
        <taxon>Demospongiae</taxon>
        <taxon>Heteroscleromorpha</taxon>
        <taxon>Tetractinellida</taxon>
        <taxon>Astrophorina</taxon>
        <taxon>Geodiidae</taxon>
        <taxon>Geodia</taxon>
    </lineage>
</organism>
<proteinExistence type="predicted"/>
<evidence type="ECO:0000313" key="1">
    <source>
        <dbReference type="EMBL" id="CAI8023597.1"/>
    </source>
</evidence>
<reference evidence="1" key="1">
    <citation type="submission" date="2023-03" db="EMBL/GenBank/DDBJ databases">
        <authorList>
            <person name="Steffen K."/>
            <person name="Cardenas P."/>
        </authorList>
    </citation>
    <scope>NUCLEOTIDE SEQUENCE</scope>
</reference>